<protein>
    <submittedName>
        <fullName evidence="1">Uncharacterized protein</fullName>
    </submittedName>
</protein>
<evidence type="ECO:0000313" key="1">
    <source>
        <dbReference type="EMBL" id="TFK74440.1"/>
    </source>
</evidence>
<sequence length="137" mass="14984">MQDPRMIDVLGVLMGIDMQGFSRPEGSDELPPGVRTSSPPTSPPPPSAASSSAPKSEPKSRPPPPPAQEDVEMEDIDDDEAKAKKEAEAAKKLGGEAYKKRNFEEAVNQFEKAWDLWPKDITYLTNAGGKCRFVKLE</sequence>
<proteinExistence type="predicted"/>
<organism evidence="1 2">
    <name type="scientific">Pluteus cervinus</name>
    <dbReference type="NCBI Taxonomy" id="181527"/>
    <lineage>
        <taxon>Eukaryota</taxon>
        <taxon>Fungi</taxon>
        <taxon>Dikarya</taxon>
        <taxon>Basidiomycota</taxon>
        <taxon>Agaricomycotina</taxon>
        <taxon>Agaricomycetes</taxon>
        <taxon>Agaricomycetidae</taxon>
        <taxon>Agaricales</taxon>
        <taxon>Pluteineae</taxon>
        <taxon>Pluteaceae</taxon>
        <taxon>Pluteus</taxon>
    </lineage>
</organism>
<dbReference type="EMBL" id="ML208268">
    <property type="protein sequence ID" value="TFK74440.1"/>
    <property type="molecule type" value="Genomic_DNA"/>
</dbReference>
<reference evidence="1 2" key="1">
    <citation type="journal article" date="2019" name="Nat. Ecol. Evol.">
        <title>Megaphylogeny resolves global patterns of mushroom evolution.</title>
        <authorList>
            <person name="Varga T."/>
            <person name="Krizsan K."/>
            <person name="Foldi C."/>
            <person name="Dima B."/>
            <person name="Sanchez-Garcia M."/>
            <person name="Sanchez-Ramirez S."/>
            <person name="Szollosi G.J."/>
            <person name="Szarkandi J.G."/>
            <person name="Papp V."/>
            <person name="Albert L."/>
            <person name="Andreopoulos W."/>
            <person name="Angelini C."/>
            <person name="Antonin V."/>
            <person name="Barry K.W."/>
            <person name="Bougher N.L."/>
            <person name="Buchanan P."/>
            <person name="Buyck B."/>
            <person name="Bense V."/>
            <person name="Catcheside P."/>
            <person name="Chovatia M."/>
            <person name="Cooper J."/>
            <person name="Damon W."/>
            <person name="Desjardin D."/>
            <person name="Finy P."/>
            <person name="Geml J."/>
            <person name="Haridas S."/>
            <person name="Hughes K."/>
            <person name="Justo A."/>
            <person name="Karasinski D."/>
            <person name="Kautmanova I."/>
            <person name="Kiss B."/>
            <person name="Kocsube S."/>
            <person name="Kotiranta H."/>
            <person name="LaButti K.M."/>
            <person name="Lechner B.E."/>
            <person name="Liimatainen K."/>
            <person name="Lipzen A."/>
            <person name="Lukacs Z."/>
            <person name="Mihaltcheva S."/>
            <person name="Morgado L.N."/>
            <person name="Niskanen T."/>
            <person name="Noordeloos M.E."/>
            <person name="Ohm R.A."/>
            <person name="Ortiz-Santana B."/>
            <person name="Ovrebo C."/>
            <person name="Racz N."/>
            <person name="Riley R."/>
            <person name="Savchenko A."/>
            <person name="Shiryaev A."/>
            <person name="Soop K."/>
            <person name="Spirin V."/>
            <person name="Szebenyi C."/>
            <person name="Tomsovsky M."/>
            <person name="Tulloss R.E."/>
            <person name="Uehling J."/>
            <person name="Grigoriev I.V."/>
            <person name="Vagvolgyi C."/>
            <person name="Papp T."/>
            <person name="Martin F.M."/>
            <person name="Miettinen O."/>
            <person name="Hibbett D.S."/>
            <person name="Nagy L.G."/>
        </authorList>
    </citation>
    <scope>NUCLEOTIDE SEQUENCE [LARGE SCALE GENOMIC DNA]</scope>
    <source>
        <strain evidence="1 2">NL-1719</strain>
    </source>
</reference>
<accession>A0ACD3B8G7</accession>
<name>A0ACD3B8G7_9AGAR</name>
<evidence type="ECO:0000313" key="2">
    <source>
        <dbReference type="Proteomes" id="UP000308600"/>
    </source>
</evidence>
<gene>
    <name evidence="1" type="ORF">BDN72DRAFT_54721</name>
</gene>
<keyword evidence="2" id="KW-1185">Reference proteome</keyword>
<dbReference type="Proteomes" id="UP000308600">
    <property type="component" value="Unassembled WGS sequence"/>
</dbReference>